<dbReference type="InterPro" id="IPR004837">
    <property type="entry name" value="NaCa_Exmemb"/>
</dbReference>
<feature type="transmembrane region" description="Helical" evidence="5">
    <location>
        <begin position="266"/>
        <end position="284"/>
    </location>
</feature>
<dbReference type="Pfam" id="PF01699">
    <property type="entry name" value="Na_Ca_ex"/>
    <property type="match status" value="2"/>
</dbReference>
<dbReference type="RefSeq" id="WP_253475134.1">
    <property type="nucleotide sequence ID" value="NZ_JALJXV010000002.1"/>
</dbReference>
<protein>
    <submittedName>
        <fullName evidence="7">Cation:H+ antiporter</fullName>
    </submittedName>
</protein>
<comment type="caution">
    <text evidence="7">The sequence shown here is derived from an EMBL/GenBank/DDBJ whole genome shotgun (WGS) entry which is preliminary data.</text>
</comment>
<dbReference type="Proteomes" id="UP001205843">
    <property type="component" value="Unassembled WGS sequence"/>
</dbReference>
<dbReference type="PANTHER" id="PTHR10846:SF8">
    <property type="entry name" value="INNER MEMBRANE PROTEIN YRBG"/>
    <property type="match status" value="1"/>
</dbReference>
<evidence type="ECO:0000256" key="1">
    <source>
        <dbReference type="ARBA" id="ARBA00004141"/>
    </source>
</evidence>
<keyword evidence="8" id="KW-1185">Reference proteome</keyword>
<accession>A0AAE3G3A2</accession>
<dbReference type="GO" id="GO:0006874">
    <property type="term" value="P:intracellular calcium ion homeostasis"/>
    <property type="evidence" value="ECO:0007669"/>
    <property type="project" value="TreeGrafter"/>
</dbReference>
<dbReference type="AlphaFoldDB" id="A0AAE3G3A2"/>
<dbReference type="InterPro" id="IPR004481">
    <property type="entry name" value="K/Na/Ca-exchanger"/>
</dbReference>
<comment type="subcellular location">
    <subcellularLocation>
        <location evidence="1">Membrane</location>
        <topology evidence="1">Multi-pass membrane protein</topology>
    </subcellularLocation>
</comment>
<keyword evidence="4 5" id="KW-0472">Membrane</keyword>
<feature type="transmembrane region" description="Helical" evidence="5">
    <location>
        <begin position="39"/>
        <end position="64"/>
    </location>
</feature>
<organism evidence="7 8">
    <name type="scientific">Natronocella acetinitrilica</name>
    <dbReference type="NCBI Taxonomy" id="414046"/>
    <lineage>
        <taxon>Bacteria</taxon>
        <taxon>Pseudomonadati</taxon>
        <taxon>Pseudomonadota</taxon>
        <taxon>Gammaproteobacteria</taxon>
        <taxon>Chromatiales</taxon>
        <taxon>Ectothiorhodospiraceae</taxon>
        <taxon>Natronocella</taxon>
    </lineage>
</organism>
<keyword evidence="3 5" id="KW-1133">Transmembrane helix</keyword>
<evidence type="ECO:0000256" key="2">
    <source>
        <dbReference type="ARBA" id="ARBA00022692"/>
    </source>
</evidence>
<reference evidence="7" key="1">
    <citation type="submission" date="2022-03" db="EMBL/GenBank/DDBJ databases">
        <title>Genomic Encyclopedia of Type Strains, Phase III (KMG-III): the genomes of soil and plant-associated and newly described type strains.</title>
        <authorList>
            <person name="Whitman W."/>
        </authorList>
    </citation>
    <scope>NUCLEOTIDE SEQUENCE</scope>
    <source>
        <strain evidence="7">ANL 6-2</strain>
    </source>
</reference>
<feature type="transmembrane region" description="Helical" evidence="5">
    <location>
        <begin position="290"/>
        <end position="312"/>
    </location>
</feature>
<name>A0AAE3G3A2_9GAMM</name>
<evidence type="ECO:0000259" key="6">
    <source>
        <dbReference type="Pfam" id="PF01699"/>
    </source>
</evidence>
<feature type="transmembrane region" description="Helical" evidence="5">
    <location>
        <begin position="169"/>
        <end position="191"/>
    </location>
</feature>
<feature type="domain" description="Sodium/calcium exchanger membrane region" evidence="6">
    <location>
        <begin position="170"/>
        <end position="310"/>
    </location>
</feature>
<feature type="transmembrane region" description="Helical" evidence="5">
    <location>
        <begin position="76"/>
        <end position="97"/>
    </location>
</feature>
<sequence length="315" mass="32906">MTIAFNLALILCAFLALAWSADRFVAAAGGLALRLGMPMVLVGLVIVGFGTSAPEMLVSALAAYADNTGLAIGNALGSNIANIALILGIAALVTPVLATLRSVRTELLTLLVVTLAIVPLLLNGQLGRLDGVLLLTTLVGILIWFTMRARRGELNVTDAVPNPGPVGRTILWLVISLCILLVSAQILVVAAANLARMAGVSDLVIGLSIVALGTSLPELATSIAAVRQRQFALVIGNILGSNLFNLLAVLGLAVAIRPTELGLIQLLRDYGVMTALTVILWLLLLTRQGIGRLSGLCLVMAYLLYQAILFALPHT</sequence>
<gene>
    <name evidence="7" type="ORF">J2T57_000985</name>
</gene>
<feature type="transmembrane region" description="Helical" evidence="5">
    <location>
        <begin position="231"/>
        <end position="254"/>
    </location>
</feature>
<dbReference type="GO" id="GO:0005262">
    <property type="term" value="F:calcium channel activity"/>
    <property type="evidence" value="ECO:0007669"/>
    <property type="project" value="TreeGrafter"/>
</dbReference>
<evidence type="ECO:0000256" key="4">
    <source>
        <dbReference type="ARBA" id="ARBA00023136"/>
    </source>
</evidence>
<evidence type="ECO:0000256" key="5">
    <source>
        <dbReference type="SAM" id="Phobius"/>
    </source>
</evidence>
<feature type="domain" description="Sodium/calcium exchanger membrane region" evidence="6">
    <location>
        <begin position="7"/>
        <end position="146"/>
    </location>
</feature>
<proteinExistence type="predicted"/>
<evidence type="ECO:0000313" key="8">
    <source>
        <dbReference type="Proteomes" id="UP001205843"/>
    </source>
</evidence>
<dbReference type="GO" id="GO:0008273">
    <property type="term" value="F:calcium, potassium:sodium antiporter activity"/>
    <property type="evidence" value="ECO:0007669"/>
    <property type="project" value="TreeGrafter"/>
</dbReference>
<feature type="transmembrane region" description="Helical" evidence="5">
    <location>
        <begin position="103"/>
        <end position="122"/>
    </location>
</feature>
<keyword evidence="2 5" id="KW-0812">Transmembrane</keyword>
<dbReference type="PANTHER" id="PTHR10846">
    <property type="entry name" value="SODIUM/POTASSIUM/CALCIUM EXCHANGER"/>
    <property type="match status" value="1"/>
</dbReference>
<evidence type="ECO:0000256" key="3">
    <source>
        <dbReference type="ARBA" id="ARBA00022989"/>
    </source>
</evidence>
<dbReference type="InterPro" id="IPR044880">
    <property type="entry name" value="NCX_ion-bd_dom_sf"/>
</dbReference>
<dbReference type="NCBIfam" id="TIGR00367">
    <property type="entry name" value="calcium/sodium antiporter"/>
    <property type="match status" value="1"/>
</dbReference>
<dbReference type="Gene3D" id="1.20.1420.30">
    <property type="entry name" value="NCX, central ion-binding region"/>
    <property type="match status" value="1"/>
</dbReference>
<feature type="transmembrane region" description="Helical" evidence="5">
    <location>
        <begin position="129"/>
        <end position="149"/>
    </location>
</feature>
<dbReference type="EMBL" id="JALJXV010000002">
    <property type="protein sequence ID" value="MCP1673886.1"/>
    <property type="molecule type" value="Genomic_DNA"/>
</dbReference>
<evidence type="ECO:0000313" key="7">
    <source>
        <dbReference type="EMBL" id="MCP1673886.1"/>
    </source>
</evidence>
<dbReference type="GO" id="GO:0005886">
    <property type="term" value="C:plasma membrane"/>
    <property type="evidence" value="ECO:0007669"/>
    <property type="project" value="TreeGrafter"/>
</dbReference>